<evidence type="ECO:0000313" key="2">
    <source>
        <dbReference type="Proteomes" id="UP000177371"/>
    </source>
</evidence>
<organism evidence="1 2">
    <name type="scientific">candidate division WWE3 bacterium RBG_16_37_10</name>
    <dbReference type="NCBI Taxonomy" id="1802610"/>
    <lineage>
        <taxon>Bacteria</taxon>
        <taxon>Katanobacteria</taxon>
    </lineage>
</organism>
<protein>
    <submittedName>
        <fullName evidence="1">Uncharacterized protein</fullName>
    </submittedName>
</protein>
<accession>A0A1F4UYD9</accession>
<name>A0A1F4UYD9_UNCKA</name>
<proteinExistence type="predicted"/>
<comment type="caution">
    <text evidence="1">The sequence shown here is derived from an EMBL/GenBank/DDBJ whole genome shotgun (WGS) entry which is preliminary data.</text>
</comment>
<evidence type="ECO:0000313" key="1">
    <source>
        <dbReference type="EMBL" id="OGC49959.1"/>
    </source>
</evidence>
<sequence length="60" mass="7209">MGYNLADLRKKLSRGRDNLSRKDTEKVVWSKLLRVKVFIKYAQMRALQAREYMFDGKKEE</sequence>
<dbReference type="EMBL" id="MEUT01000042">
    <property type="protein sequence ID" value="OGC49959.1"/>
    <property type="molecule type" value="Genomic_DNA"/>
</dbReference>
<reference evidence="1 2" key="1">
    <citation type="journal article" date="2016" name="Nat. Commun.">
        <title>Thousands of microbial genomes shed light on interconnected biogeochemical processes in an aquifer system.</title>
        <authorList>
            <person name="Anantharaman K."/>
            <person name="Brown C.T."/>
            <person name="Hug L.A."/>
            <person name="Sharon I."/>
            <person name="Castelle C.J."/>
            <person name="Probst A.J."/>
            <person name="Thomas B.C."/>
            <person name="Singh A."/>
            <person name="Wilkins M.J."/>
            <person name="Karaoz U."/>
            <person name="Brodie E.L."/>
            <person name="Williams K.H."/>
            <person name="Hubbard S.S."/>
            <person name="Banfield J.F."/>
        </authorList>
    </citation>
    <scope>NUCLEOTIDE SEQUENCE [LARGE SCALE GENOMIC DNA]</scope>
</reference>
<dbReference type="Proteomes" id="UP000177371">
    <property type="component" value="Unassembled WGS sequence"/>
</dbReference>
<gene>
    <name evidence="1" type="ORF">A2W32_02940</name>
</gene>
<dbReference type="AlphaFoldDB" id="A0A1F4UYD9"/>